<dbReference type="AlphaFoldDB" id="A0A7W0C8B4"/>
<dbReference type="GO" id="GO:0051539">
    <property type="term" value="F:4 iron, 4 sulfur cluster binding"/>
    <property type="evidence" value="ECO:0007669"/>
    <property type="project" value="UniProtKB-KW"/>
</dbReference>
<dbReference type="RefSeq" id="WP_181550703.1">
    <property type="nucleotide sequence ID" value="NZ_JACDUS010000003.1"/>
</dbReference>
<keyword evidence="4" id="KW-0411">Iron-sulfur</keyword>
<dbReference type="NCBIfam" id="NF040864">
    <property type="entry name" value="HgcB_ferredoxin"/>
    <property type="match status" value="1"/>
</dbReference>
<evidence type="ECO:0000256" key="2">
    <source>
        <dbReference type="ARBA" id="ARBA00022723"/>
    </source>
</evidence>
<accession>A0A7W0C8B4</accession>
<dbReference type="InterPro" id="IPR050157">
    <property type="entry name" value="PSI_iron-sulfur_center"/>
</dbReference>
<evidence type="ECO:0000313" key="7">
    <source>
        <dbReference type="Proteomes" id="UP000525298"/>
    </source>
</evidence>
<dbReference type="PROSITE" id="PS00198">
    <property type="entry name" value="4FE4S_FER_1"/>
    <property type="match status" value="1"/>
</dbReference>
<keyword evidence="2" id="KW-0479">Metal-binding</keyword>
<dbReference type="PROSITE" id="PS51379">
    <property type="entry name" value="4FE4S_FER_2"/>
    <property type="match status" value="2"/>
</dbReference>
<evidence type="ECO:0000256" key="3">
    <source>
        <dbReference type="ARBA" id="ARBA00023004"/>
    </source>
</evidence>
<evidence type="ECO:0000313" key="6">
    <source>
        <dbReference type="EMBL" id="MBA2881039.1"/>
    </source>
</evidence>
<evidence type="ECO:0000259" key="5">
    <source>
        <dbReference type="PROSITE" id="PS51379"/>
    </source>
</evidence>
<keyword evidence="1" id="KW-0004">4Fe-4S</keyword>
<feature type="domain" description="4Fe-4S ferredoxin-type" evidence="5">
    <location>
        <begin position="13"/>
        <end position="42"/>
    </location>
</feature>
<sequence>MGTTSFTYLKNVTTLELNPELCTGCGMCTMVCPREVMALADGKAEIVSRDDCMECGACAQNCPTAAITVDAGVGCAAAVINSMLGRTGDSCCCVVEPDGKSRPECGPGCC</sequence>
<dbReference type="GO" id="GO:0046872">
    <property type="term" value="F:metal ion binding"/>
    <property type="evidence" value="ECO:0007669"/>
    <property type="project" value="UniProtKB-KW"/>
</dbReference>
<keyword evidence="3" id="KW-0408">Iron</keyword>
<dbReference type="Gene3D" id="3.30.70.20">
    <property type="match status" value="1"/>
</dbReference>
<dbReference type="PANTHER" id="PTHR24960:SF79">
    <property type="entry name" value="PHOTOSYSTEM I IRON-SULFUR CENTER"/>
    <property type="match status" value="1"/>
</dbReference>
<dbReference type="Proteomes" id="UP000525298">
    <property type="component" value="Unassembled WGS sequence"/>
</dbReference>
<organism evidence="6 7">
    <name type="scientific">Desulfosalsimonas propionicica</name>
    <dbReference type="NCBI Taxonomy" id="332175"/>
    <lineage>
        <taxon>Bacteria</taxon>
        <taxon>Pseudomonadati</taxon>
        <taxon>Thermodesulfobacteriota</taxon>
        <taxon>Desulfobacteria</taxon>
        <taxon>Desulfobacterales</taxon>
        <taxon>Desulfosalsimonadaceae</taxon>
        <taxon>Desulfosalsimonas</taxon>
    </lineage>
</organism>
<gene>
    <name evidence="6" type="ORF">HNR65_001365</name>
</gene>
<dbReference type="Pfam" id="PF13187">
    <property type="entry name" value="Fer4_9"/>
    <property type="match status" value="1"/>
</dbReference>
<dbReference type="InterPro" id="IPR017896">
    <property type="entry name" value="4Fe4S_Fe-S-bd"/>
</dbReference>
<reference evidence="6 7" key="1">
    <citation type="submission" date="2020-07" db="EMBL/GenBank/DDBJ databases">
        <title>Genomic Encyclopedia of Type Strains, Phase IV (KMG-IV): sequencing the most valuable type-strain genomes for metagenomic binning, comparative biology and taxonomic classification.</title>
        <authorList>
            <person name="Goeker M."/>
        </authorList>
    </citation>
    <scope>NUCLEOTIDE SEQUENCE [LARGE SCALE GENOMIC DNA]</scope>
    <source>
        <strain evidence="6 7">DSM 17721</strain>
    </source>
</reference>
<protein>
    <submittedName>
        <fullName evidence="6">NAD-dependent dihydropyrimidine dehydrogenase PreA subunit</fullName>
    </submittedName>
</protein>
<name>A0A7W0C8B4_9BACT</name>
<feature type="domain" description="4Fe-4S ferredoxin-type" evidence="5">
    <location>
        <begin position="43"/>
        <end position="72"/>
    </location>
</feature>
<dbReference type="SUPFAM" id="SSF54862">
    <property type="entry name" value="4Fe-4S ferredoxins"/>
    <property type="match status" value="1"/>
</dbReference>
<keyword evidence="7" id="KW-1185">Reference proteome</keyword>
<comment type="caution">
    <text evidence="6">The sequence shown here is derived from an EMBL/GenBank/DDBJ whole genome shotgun (WGS) entry which is preliminary data.</text>
</comment>
<evidence type="ECO:0000256" key="4">
    <source>
        <dbReference type="ARBA" id="ARBA00023014"/>
    </source>
</evidence>
<dbReference type="EMBL" id="JACDUS010000003">
    <property type="protein sequence ID" value="MBA2881039.1"/>
    <property type="molecule type" value="Genomic_DNA"/>
</dbReference>
<evidence type="ECO:0000256" key="1">
    <source>
        <dbReference type="ARBA" id="ARBA00022485"/>
    </source>
</evidence>
<dbReference type="InterPro" id="IPR017900">
    <property type="entry name" value="4Fe4S_Fe_S_CS"/>
</dbReference>
<dbReference type="PANTHER" id="PTHR24960">
    <property type="entry name" value="PHOTOSYSTEM I IRON-SULFUR CENTER-RELATED"/>
    <property type="match status" value="1"/>
</dbReference>
<proteinExistence type="predicted"/>